<feature type="binding site" evidence="11">
    <location>
        <position position="241"/>
    </location>
    <ligand>
        <name>Zn(2+)</name>
        <dbReference type="ChEBI" id="CHEBI:29105"/>
    </ligand>
</feature>
<keyword evidence="2 11" id="KW-0436">Ligase</keyword>
<evidence type="ECO:0000256" key="5">
    <source>
        <dbReference type="ARBA" id="ARBA00022785"/>
    </source>
</evidence>
<reference evidence="12 13" key="1">
    <citation type="journal article" date="2011" name="Science">
        <title>Drosophila microbiome modulates host developmental and metabolic homeostasis via insulin signaling.</title>
        <authorList>
            <person name="Shin S.C."/>
            <person name="Kim S.H."/>
            <person name="You H."/>
            <person name="Kim B."/>
            <person name="Kim A.C."/>
            <person name="Lee K.A."/>
            <person name="Yoon J.H."/>
            <person name="Ryu J.H."/>
            <person name="Lee W.J."/>
        </authorList>
    </citation>
    <scope>NUCLEOTIDE SEQUENCE [LARGE SCALE GENOMIC DNA]</scope>
    <source>
        <strain evidence="12 13">DM001</strain>
    </source>
</reference>
<dbReference type="PANTHER" id="PTHR42914:SF1">
    <property type="entry name" value="7-CYANO-7-DEAZAGUANINE SYNTHASE"/>
    <property type="match status" value="1"/>
</dbReference>
<keyword evidence="4 11" id="KW-0547">Nucleotide-binding</keyword>
<dbReference type="PIRSF" id="PIRSF006293">
    <property type="entry name" value="ExsB"/>
    <property type="match status" value="1"/>
</dbReference>
<comment type="cofactor">
    <cofactor evidence="11">
        <name>Zn(2+)</name>
        <dbReference type="ChEBI" id="CHEBI:29105"/>
    </cofactor>
    <text evidence="11">Binds 1 zinc ion per subunit.</text>
</comment>
<sequence>MGAFAPDPQAYRNTLIMPLPARDKQESALVLFSGGQDSATCLAWALERYGRVETLGFDYGQRHAVELECRASIRQGLVNQNPTWASRLGDDHTLPLHALGEVSETSLTRDAEISMAENGLPNTFVPGRNLIFLTFAAALAARRGIKHIVTGVCETDYSGYPDCRDDTIKALQVALNLGMESRYVLHTPLMWLDKAETWELAEELGGHPLVELINKESHTCYLGERGILHAWGHGCGTCPACQLRKSGWDDYVAHKKGTQTHA</sequence>
<dbReference type="PANTHER" id="PTHR42914">
    <property type="entry name" value="7-CYANO-7-DEAZAGUANINE SYNTHASE"/>
    <property type="match status" value="1"/>
</dbReference>
<dbReference type="Proteomes" id="UP000018454">
    <property type="component" value="Unassembled WGS sequence"/>
</dbReference>
<keyword evidence="5 11" id="KW-0671">Queuosine biosynthesis</keyword>
<evidence type="ECO:0000256" key="9">
    <source>
        <dbReference type="ARBA" id="ARBA00039149"/>
    </source>
</evidence>
<dbReference type="Pfam" id="PF06508">
    <property type="entry name" value="QueC"/>
    <property type="match status" value="1"/>
</dbReference>
<evidence type="ECO:0000313" key="12">
    <source>
        <dbReference type="EMBL" id="EGE48903.1"/>
    </source>
</evidence>
<dbReference type="AlphaFoldDB" id="F1YQL8"/>
<keyword evidence="7 11" id="KW-0067">ATP-binding</keyword>
<protein>
    <recommendedName>
        <fullName evidence="9 11">7-cyano-7-deazaguanine synthase</fullName>
        <ecNumber evidence="9 11">6.3.4.20</ecNumber>
    </recommendedName>
    <alternativeName>
        <fullName evidence="11">7-cyano-7-carbaguanine synthase</fullName>
    </alternativeName>
    <alternativeName>
        <fullName evidence="11">PreQ(0) synthase</fullName>
    </alternativeName>
    <alternativeName>
        <fullName evidence="11">Queuosine biosynthesis protein QueC</fullName>
    </alternativeName>
</protein>
<organism evidence="12 13">
    <name type="scientific">Acetobacter pomorum DM001</name>
    <dbReference type="NCBI Taxonomy" id="945681"/>
    <lineage>
        <taxon>Bacteria</taxon>
        <taxon>Pseudomonadati</taxon>
        <taxon>Pseudomonadota</taxon>
        <taxon>Alphaproteobacteria</taxon>
        <taxon>Acetobacterales</taxon>
        <taxon>Acetobacteraceae</taxon>
        <taxon>Acetobacter</taxon>
    </lineage>
</organism>
<comment type="pathway">
    <text evidence="1 11">Purine metabolism; 7-cyano-7-deazaguanine biosynthesis.</text>
</comment>
<feature type="binding site" evidence="11">
    <location>
        <begin position="32"/>
        <end position="42"/>
    </location>
    <ligand>
        <name>ATP</name>
        <dbReference type="ChEBI" id="CHEBI:30616"/>
    </ligand>
</feature>
<dbReference type="InterPro" id="IPR014729">
    <property type="entry name" value="Rossmann-like_a/b/a_fold"/>
</dbReference>
<feature type="binding site" evidence="11">
    <location>
        <position position="235"/>
    </location>
    <ligand>
        <name>Zn(2+)</name>
        <dbReference type="ChEBI" id="CHEBI:29105"/>
    </ligand>
</feature>
<feature type="binding site" evidence="11">
    <location>
        <position position="238"/>
    </location>
    <ligand>
        <name>Zn(2+)</name>
        <dbReference type="ChEBI" id="CHEBI:29105"/>
    </ligand>
</feature>
<dbReference type="EC" id="6.3.4.20" evidence="9 11"/>
<evidence type="ECO:0000256" key="7">
    <source>
        <dbReference type="ARBA" id="ARBA00022840"/>
    </source>
</evidence>
<dbReference type="GO" id="GO:0008616">
    <property type="term" value="P:tRNA queuosine(34) biosynthetic process"/>
    <property type="evidence" value="ECO:0007669"/>
    <property type="project" value="UniProtKB-UniRule"/>
</dbReference>
<evidence type="ECO:0000256" key="4">
    <source>
        <dbReference type="ARBA" id="ARBA00022741"/>
    </source>
</evidence>
<comment type="catalytic activity">
    <reaction evidence="10 11">
        <text>7-carboxy-7-carbaguanine + NH4(+) + 2 ATP = 7-cyano-7-carbaguanine + 2 AMP + 2 diphosphate + 2 H(+)</text>
        <dbReference type="Rhea" id="RHEA:27982"/>
        <dbReference type="ChEBI" id="CHEBI:15378"/>
        <dbReference type="ChEBI" id="CHEBI:28938"/>
        <dbReference type="ChEBI" id="CHEBI:30616"/>
        <dbReference type="ChEBI" id="CHEBI:33019"/>
        <dbReference type="ChEBI" id="CHEBI:45075"/>
        <dbReference type="ChEBI" id="CHEBI:61036"/>
        <dbReference type="ChEBI" id="CHEBI:456215"/>
        <dbReference type="EC" id="6.3.4.20"/>
    </reaction>
</comment>
<evidence type="ECO:0000256" key="3">
    <source>
        <dbReference type="ARBA" id="ARBA00022723"/>
    </source>
</evidence>
<evidence type="ECO:0000313" key="13">
    <source>
        <dbReference type="Proteomes" id="UP000018454"/>
    </source>
</evidence>
<gene>
    <name evidence="11 12" type="primary">queC</name>
    <name evidence="12" type="ORF">APO_0186</name>
</gene>
<dbReference type="HAMAP" id="MF_01633">
    <property type="entry name" value="QueC"/>
    <property type="match status" value="1"/>
</dbReference>
<dbReference type="SUPFAM" id="SSF52402">
    <property type="entry name" value="Adenine nucleotide alpha hydrolases-like"/>
    <property type="match status" value="1"/>
</dbReference>
<dbReference type="NCBIfam" id="TIGR00364">
    <property type="entry name" value="7-cyano-7-deazaguanine synthase QueC"/>
    <property type="match status" value="1"/>
</dbReference>
<proteinExistence type="inferred from homology"/>
<comment type="similarity">
    <text evidence="8 11">Belongs to the QueC family.</text>
</comment>
<keyword evidence="6 11" id="KW-0862">Zinc</keyword>
<comment type="caution">
    <text evidence="12">The sequence shown here is derived from an EMBL/GenBank/DDBJ whole genome shotgun (WGS) entry which is preliminary data.</text>
</comment>
<feature type="binding site" evidence="11">
    <location>
        <position position="220"/>
    </location>
    <ligand>
        <name>Zn(2+)</name>
        <dbReference type="ChEBI" id="CHEBI:29105"/>
    </ligand>
</feature>
<evidence type="ECO:0000256" key="1">
    <source>
        <dbReference type="ARBA" id="ARBA00005061"/>
    </source>
</evidence>
<evidence type="ECO:0000256" key="2">
    <source>
        <dbReference type="ARBA" id="ARBA00022598"/>
    </source>
</evidence>
<name>F1YQL8_9PROT</name>
<evidence type="ECO:0000256" key="8">
    <source>
        <dbReference type="ARBA" id="ARBA00037993"/>
    </source>
</evidence>
<dbReference type="GO" id="GO:0005524">
    <property type="term" value="F:ATP binding"/>
    <property type="evidence" value="ECO:0007669"/>
    <property type="project" value="UniProtKB-UniRule"/>
</dbReference>
<dbReference type="CDD" id="cd01995">
    <property type="entry name" value="QueC-like"/>
    <property type="match status" value="1"/>
</dbReference>
<comment type="function">
    <text evidence="11">Catalyzes the ATP-dependent conversion of 7-carboxy-7-deazaguanine (CDG) to 7-cyano-7-deazaguanine (preQ(0)).</text>
</comment>
<evidence type="ECO:0000256" key="6">
    <source>
        <dbReference type="ARBA" id="ARBA00022833"/>
    </source>
</evidence>
<accession>F1YQL8</accession>
<dbReference type="InterPro" id="IPR018317">
    <property type="entry name" value="QueC"/>
</dbReference>
<dbReference type="EMBL" id="AEUP01000004">
    <property type="protein sequence ID" value="EGE48903.1"/>
    <property type="molecule type" value="Genomic_DNA"/>
</dbReference>
<dbReference type="GO" id="GO:0016879">
    <property type="term" value="F:ligase activity, forming carbon-nitrogen bonds"/>
    <property type="evidence" value="ECO:0007669"/>
    <property type="project" value="UniProtKB-UniRule"/>
</dbReference>
<dbReference type="Gene3D" id="3.40.50.620">
    <property type="entry name" value="HUPs"/>
    <property type="match status" value="1"/>
</dbReference>
<evidence type="ECO:0000256" key="11">
    <source>
        <dbReference type="HAMAP-Rule" id="MF_01633"/>
    </source>
</evidence>
<dbReference type="UniPathway" id="UPA00391"/>
<dbReference type="GO" id="GO:0008270">
    <property type="term" value="F:zinc ion binding"/>
    <property type="evidence" value="ECO:0007669"/>
    <property type="project" value="UniProtKB-UniRule"/>
</dbReference>
<evidence type="ECO:0000256" key="10">
    <source>
        <dbReference type="ARBA" id="ARBA00047890"/>
    </source>
</evidence>
<keyword evidence="3 11" id="KW-0479">Metal-binding</keyword>